<organism evidence="5 6">
    <name type="scientific">Penicillium alfredii</name>
    <dbReference type="NCBI Taxonomy" id="1506179"/>
    <lineage>
        <taxon>Eukaryota</taxon>
        <taxon>Fungi</taxon>
        <taxon>Dikarya</taxon>
        <taxon>Ascomycota</taxon>
        <taxon>Pezizomycotina</taxon>
        <taxon>Eurotiomycetes</taxon>
        <taxon>Eurotiomycetidae</taxon>
        <taxon>Eurotiales</taxon>
        <taxon>Aspergillaceae</taxon>
        <taxon>Penicillium</taxon>
    </lineage>
</organism>
<dbReference type="EMBL" id="JAPMSZ010000011">
    <property type="protein sequence ID" value="KAJ5083941.1"/>
    <property type="molecule type" value="Genomic_DNA"/>
</dbReference>
<dbReference type="PRINTS" id="PR00080">
    <property type="entry name" value="SDRFAMILY"/>
</dbReference>
<keyword evidence="6" id="KW-1185">Reference proteome</keyword>
<reference evidence="5" key="2">
    <citation type="journal article" date="2023" name="IMA Fungus">
        <title>Comparative genomic study of the Penicillium genus elucidates a diverse pangenome and 15 lateral gene transfer events.</title>
        <authorList>
            <person name="Petersen C."/>
            <person name="Sorensen T."/>
            <person name="Nielsen M.R."/>
            <person name="Sondergaard T.E."/>
            <person name="Sorensen J.L."/>
            <person name="Fitzpatrick D.A."/>
            <person name="Frisvad J.C."/>
            <person name="Nielsen K.L."/>
        </authorList>
    </citation>
    <scope>NUCLEOTIDE SEQUENCE</scope>
    <source>
        <strain evidence="5">IBT 34128</strain>
    </source>
</reference>
<accession>A0A9W9JWG9</accession>
<evidence type="ECO:0000313" key="5">
    <source>
        <dbReference type="EMBL" id="KAJ5083941.1"/>
    </source>
</evidence>
<dbReference type="GO" id="GO:0006654">
    <property type="term" value="P:phosphatidic acid biosynthetic process"/>
    <property type="evidence" value="ECO:0007669"/>
    <property type="project" value="TreeGrafter"/>
</dbReference>
<dbReference type="PROSITE" id="PS00061">
    <property type="entry name" value="ADH_SHORT"/>
    <property type="match status" value="1"/>
</dbReference>
<evidence type="ECO:0000256" key="1">
    <source>
        <dbReference type="ARBA" id="ARBA00006484"/>
    </source>
</evidence>
<dbReference type="SUPFAM" id="SSF51735">
    <property type="entry name" value="NAD(P)-binding Rossmann-fold domains"/>
    <property type="match status" value="1"/>
</dbReference>
<evidence type="ECO:0000256" key="4">
    <source>
        <dbReference type="RuleBase" id="RU000363"/>
    </source>
</evidence>
<keyword evidence="3" id="KW-0560">Oxidoreductase</keyword>
<dbReference type="GeneID" id="81398214"/>
<dbReference type="InterPro" id="IPR036291">
    <property type="entry name" value="NAD(P)-bd_dom_sf"/>
</dbReference>
<dbReference type="GO" id="GO:0005783">
    <property type="term" value="C:endoplasmic reticulum"/>
    <property type="evidence" value="ECO:0007669"/>
    <property type="project" value="TreeGrafter"/>
</dbReference>
<keyword evidence="2" id="KW-0521">NADP</keyword>
<dbReference type="AlphaFoldDB" id="A0A9W9JWG9"/>
<dbReference type="InterPro" id="IPR020904">
    <property type="entry name" value="Sc_DH/Rdtase_CS"/>
</dbReference>
<evidence type="ECO:0000313" key="6">
    <source>
        <dbReference type="Proteomes" id="UP001141434"/>
    </source>
</evidence>
<sequence>MTTNSSVLITGCSDGGIGSGLALAFQERGYQVFATARNIDKMEALTGLPNVTLLTLDVVEPSHIDAAVKAVSAQTGGTLSYLINNAGRNHFMPILDETIETAREIFEINVWGPVAVTKAFAPLLIEAQGTLVNITSIAGHIPLPNMGSYAASKRSLEIISESLRLELTPFHVKVLSVVTGSVATNGQTYLQNWALPPDSRYKPIEQSIAQIVRGHDGIPRSPLTQYATEVVEQILAGAAGRIWCGERAATAKEPVEGAAADQRDRWVMQLWGLDDLSG</sequence>
<dbReference type="Gene3D" id="3.40.50.720">
    <property type="entry name" value="NAD(P)-binding Rossmann-like Domain"/>
    <property type="match status" value="1"/>
</dbReference>
<comment type="caution">
    <text evidence="5">The sequence shown here is derived from an EMBL/GenBank/DDBJ whole genome shotgun (WGS) entry which is preliminary data.</text>
</comment>
<name>A0A9W9JWG9_9EURO</name>
<dbReference type="Proteomes" id="UP001141434">
    <property type="component" value="Unassembled WGS sequence"/>
</dbReference>
<dbReference type="GO" id="GO:0005811">
    <property type="term" value="C:lipid droplet"/>
    <property type="evidence" value="ECO:0007669"/>
    <property type="project" value="TreeGrafter"/>
</dbReference>
<comment type="similarity">
    <text evidence="1 4">Belongs to the short-chain dehydrogenases/reductases (SDR) family.</text>
</comment>
<dbReference type="OrthoDB" id="2102561at2759"/>
<dbReference type="GO" id="GO:0000140">
    <property type="term" value="F:acylglycerone-phosphate reductase (NADP+) activity"/>
    <property type="evidence" value="ECO:0007669"/>
    <property type="project" value="TreeGrafter"/>
</dbReference>
<evidence type="ECO:0000256" key="3">
    <source>
        <dbReference type="ARBA" id="ARBA00023002"/>
    </source>
</evidence>
<dbReference type="PRINTS" id="PR00081">
    <property type="entry name" value="GDHRDH"/>
</dbReference>
<dbReference type="Pfam" id="PF00106">
    <property type="entry name" value="adh_short"/>
    <property type="match status" value="1"/>
</dbReference>
<dbReference type="InterPro" id="IPR002347">
    <property type="entry name" value="SDR_fam"/>
</dbReference>
<gene>
    <name evidence="5" type="ORF">NUU61_008520</name>
</gene>
<dbReference type="RefSeq" id="XP_056507338.1">
    <property type="nucleotide sequence ID" value="XM_056659045.1"/>
</dbReference>
<dbReference type="GO" id="GO:0004806">
    <property type="term" value="F:triacylglycerol lipase activity"/>
    <property type="evidence" value="ECO:0007669"/>
    <property type="project" value="TreeGrafter"/>
</dbReference>
<protein>
    <submittedName>
        <fullName evidence="5">Uncharacterized protein</fullName>
    </submittedName>
</protein>
<dbReference type="PANTHER" id="PTHR44169">
    <property type="entry name" value="NADPH-DEPENDENT 1-ACYLDIHYDROXYACETONE PHOSPHATE REDUCTASE"/>
    <property type="match status" value="1"/>
</dbReference>
<proteinExistence type="inferred from homology"/>
<reference evidence="5" key="1">
    <citation type="submission" date="2022-11" db="EMBL/GenBank/DDBJ databases">
        <authorList>
            <person name="Petersen C."/>
        </authorList>
    </citation>
    <scope>NUCLEOTIDE SEQUENCE</scope>
    <source>
        <strain evidence="5">IBT 34128</strain>
    </source>
</reference>
<dbReference type="CDD" id="cd05374">
    <property type="entry name" value="17beta-HSD-like_SDR_c"/>
    <property type="match status" value="1"/>
</dbReference>
<dbReference type="PANTHER" id="PTHR44169:SF6">
    <property type="entry name" value="NADPH-DEPENDENT 1-ACYLDIHYDROXYACETONE PHOSPHATE REDUCTASE"/>
    <property type="match status" value="1"/>
</dbReference>
<evidence type="ECO:0000256" key="2">
    <source>
        <dbReference type="ARBA" id="ARBA00022857"/>
    </source>
</evidence>
<dbReference type="GO" id="GO:0019433">
    <property type="term" value="P:triglyceride catabolic process"/>
    <property type="evidence" value="ECO:0007669"/>
    <property type="project" value="TreeGrafter"/>
</dbReference>